<dbReference type="PRINTS" id="PR02050">
    <property type="entry name" value="B14GALTRFASE"/>
</dbReference>
<dbReference type="GO" id="GO:0033842">
    <property type="term" value="F:N-acetyl-beta-glucosaminyl-derivative 4-beta-N-acetylgalactosaminyltransferase activity"/>
    <property type="evidence" value="ECO:0007669"/>
    <property type="project" value="TreeGrafter"/>
</dbReference>
<keyword evidence="9" id="KW-0472">Membrane</keyword>
<feature type="domain" description="Galactosyltransferase N-terminal" evidence="12">
    <location>
        <begin position="1"/>
        <end position="37"/>
    </location>
</feature>
<dbReference type="PANTHER" id="PTHR19300:SF57">
    <property type="entry name" value="BETA-1,4-N-ACETYLGALACTOSAMINYLTRANSFERASE"/>
    <property type="match status" value="1"/>
</dbReference>
<dbReference type="Pfam" id="PF02709">
    <property type="entry name" value="Glyco_transf_7C"/>
    <property type="match status" value="1"/>
</dbReference>
<evidence type="ECO:0000313" key="14">
    <source>
        <dbReference type="Proteomes" id="UP001208570"/>
    </source>
</evidence>
<comment type="pathway">
    <text evidence="2">Protein modification; protein glycosylation.</text>
</comment>
<keyword evidence="8" id="KW-1133">Transmembrane helix</keyword>
<keyword evidence="4" id="KW-0328">Glycosyltransferase</keyword>
<dbReference type="GO" id="GO:0005975">
    <property type="term" value="P:carbohydrate metabolic process"/>
    <property type="evidence" value="ECO:0007669"/>
    <property type="project" value="InterPro"/>
</dbReference>
<keyword evidence="10" id="KW-0325">Glycoprotein</keyword>
<evidence type="ECO:0000256" key="3">
    <source>
        <dbReference type="ARBA" id="ARBA00005735"/>
    </source>
</evidence>
<evidence type="ECO:0000259" key="12">
    <source>
        <dbReference type="Pfam" id="PF13733"/>
    </source>
</evidence>
<dbReference type="InterPro" id="IPR027791">
    <property type="entry name" value="Galactosyl_T_C"/>
</dbReference>
<keyword evidence="14" id="KW-1185">Reference proteome</keyword>
<dbReference type="InterPro" id="IPR027995">
    <property type="entry name" value="Galactosyl_T_N"/>
</dbReference>
<organism evidence="13 14">
    <name type="scientific">Paralvinella palmiformis</name>
    <dbReference type="NCBI Taxonomy" id="53620"/>
    <lineage>
        <taxon>Eukaryota</taxon>
        <taxon>Metazoa</taxon>
        <taxon>Spiralia</taxon>
        <taxon>Lophotrochozoa</taxon>
        <taxon>Annelida</taxon>
        <taxon>Polychaeta</taxon>
        <taxon>Sedentaria</taxon>
        <taxon>Canalipalpata</taxon>
        <taxon>Terebellida</taxon>
        <taxon>Terebelliformia</taxon>
        <taxon>Alvinellidae</taxon>
        <taxon>Paralvinella</taxon>
    </lineage>
</organism>
<keyword evidence="6" id="KW-0812">Transmembrane</keyword>
<comment type="subcellular location">
    <subcellularLocation>
        <location evidence="1">Membrane</location>
        <topology evidence="1">Single-pass type II membrane protein</topology>
    </subcellularLocation>
</comment>
<dbReference type="GO" id="GO:0005794">
    <property type="term" value="C:Golgi apparatus"/>
    <property type="evidence" value="ECO:0007669"/>
    <property type="project" value="TreeGrafter"/>
</dbReference>
<dbReference type="PANTHER" id="PTHR19300">
    <property type="entry name" value="BETA-1,4-GALACTOSYLTRANSFERASE"/>
    <property type="match status" value="1"/>
</dbReference>
<dbReference type="AlphaFoldDB" id="A0AAD9JI87"/>
<evidence type="ECO:0000256" key="9">
    <source>
        <dbReference type="ARBA" id="ARBA00023136"/>
    </source>
</evidence>
<dbReference type="Pfam" id="PF13733">
    <property type="entry name" value="Glyco_transf_7N"/>
    <property type="match status" value="1"/>
</dbReference>
<evidence type="ECO:0000256" key="4">
    <source>
        <dbReference type="ARBA" id="ARBA00022676"/>
    </source>
</evidence>
<evidence type="ECO:0000256" key="10">
    <source>
        <dbReference type="ARBA" id="ARBA00023180"/>
    </source>
</evidence>
<gene>
    <name evidence="13" type="ORF">LSH36_305g03072</name>
</gene>
<dbReference type="SUPFAM" id="SSF53448">
    <property type="entry name" value="Nucleotide-diphospho-sugar transferases"/>
    <property type="match status" value="1"/>
</dbReference>
<evidence type="ECO:0000313" key="13">
    <source>
        <dbReference type="EMBL" id="KAK2153163.1"/>
    </source>
</evidence>
<accession>A0AAD9JI87</accession>
<dbReference type="GO" id="GO:0016020">
    <property type="term" value="C:membrane"/>
    <property type="evidence" value="ECO:0007669"/>
    <property type="project" value="UniProtKB-SubCell"/>
</dbReference>
<dbReference type="Proteomes" id="UP001208570">
    <property type="component" value="Unassembled WGS sequence"/>
</dbReference>
<name>A0AAD9JI87_9ANNE</name>
<evidence type="ECO:0000256" key="8">
    <source>
        <dbReference type="ARBA" id="ARBA00022989"/>
    </source>
</evidence>
<evidence type="ECO:0000259" key="11">
    <source>
        <dbReference type="Pfam" id="PF02709"/>
    </source>
</evidence>
<protein>
    <submittedName>
        <fullName evidence="13">Uncharacterized protein</fullName>
    </submittedName>
</protein>
<dbReference type="GO" id="GO:0008378">
    <property type="term" value="F:galactosyltransferase activity"/>
    <property type="evidence" value="ECO:0007669"/>
    <property type="project" value="TreeGrafter"/>
</dbReference>
<dbReference type="GO" id="GO:0006688">
    <property type="term" value="P:glycosphingolipid biosynthetic process"/>
    <property type="evidence" value="ECO:0007669"/>
    <property type="project" value="TreeGrafter"/>
</dbReference>
<dbReference type="Gene3D" id="3.90.550.10">
    <property type="entry name" value="Spore Coat Polysaccharide Biosynthesis Protein SpsA, Chain A"/>
    <property type="match status" value="1"/>
</dbReference>
<dbReference type="InterPro" id="IPR003859">
    <property type="entry name" value="Galactosyl_T"/>
</dbReference>
<evidence type="ECO:0000256" key="1">
    <source>
        <dbReference type="ARBA" id="ARBA00004606"/>
    </source>
</evidence>
<dbReference type="EMBL" id="JAODUP010000305">
    <property type="protein sequence ID" value="KAK2153163.1"/>
    <property type="molecule type" value="Genomic_DNA"/>
</dbReference>
<evidence type="ECO:0000256" key="2">
    <source>
        <dbReference type="ARBA" id="ARBA00004922"/>
    </source>
</evidence>
<sequence>MLKNIGFIESQKHANFDCVAFQDLDVLPENIFNLYQCRDKPRHLMTALDTTDYNQIAGHKVEQSRMEKGTNLFGGVVLFKSTQFQMINGYSNLYFGWGSEDTDLMYRALSRGLTIERPNTLIGRYKEAKHTKDPNRPIRNQALHARCMYRFYDDGLSSLKYEVIEKQEHPAYTWIHVRYNDTKYLVDGDDFVMKTDSELGQNFTKYMHITNRQSFPVPKQTE</sequence>
<evidence type="ECO:0000256" key="5">
    <source>
        <dbReference type="ARBA" id="ARBA00022679"/>
    </source>
</evidence>
<comment type="caution">
    <text evidence="13">The sequence shown here is derived from an EMBL/GenBank/DDBJ whole genome shotgun (WGS) entry which is preliminary data.</text>
</comment>
<keyword evidence="5" id="KW-0808">Transferase</keyword>
<feature type="domain" description="Galactosyltransferase C-terminal" evidence="11">
    <location>
        <begin position="68"/>
        <end position="131"/>
    </location>
</feature>
<evidence type="ECO:0000256" key="6">
    <source>
        <dbReference type="ARBA" id="ARBA00022692"/>
    </source>
</evidence>
<proteinExistence type="inferred from homology"/>
<keyword evidence="7" id="KW-0735">Signal-anchor</keyword>
<dbReference type="InterPro" id="IPR029044">
    <property type="entry name" value="Nucleotide-diphossugar_trans"/>
</dbReference>
<comment type="similarity">
    <text evidence="3">Belongs to the glycosyltransferase 7 family.</text>
</comment>
<evidence type="ECO:0000256" key="7">
    <source>
        <dbReference type="ARBA" id="ARBA00022968"/>
    </source>
</evidence>
<reference evidence="13" key="1">
    <citation type="journal article" date="2023" name="Mol. Biol. Evol.">
        <title>Third-Generation Sequencing Reveals the Adaptive Role of the Epigenome in Three Deep-Sea Polychaetes.</title>
        <authorList>
            <person name="Perez M."/>
            <person name="Aroh O."/>
            <person name="Sun Y."/>
            <person name="Lan Y."/>
            <person name="Juniper S.K."/>
            <person name="Young C.R."/>
            <person name="Angers B."/>
            <person name="Qian P.Y."/>
        </authorList>
    </citation>
    <scope>NUCLEOTIDE SEQUENCE</scope>
    <source>
        <strain evidence="13">P08H-3</strain>
    </source>
</reference>